<keyword evidence="1" id="KW-0812">Transmembrane</keyword>
<organism evidence="2 3">
    <name type="scientific">Owenia fusiformis</name>
    <name type="common">Polychaete worm</name>
    <dbReference type="NCBI Taxonomy" id="6347"/>
    <lineage>
        <taxon>Eukaryota</taxon>
        <taxon>Metazoa</taxon>
        <taxon>Spiralia</taxon>
        <taxon>Lophotrochozoa</taxon>
        <taxon>Annelida</taxon>
        <taxon>Polychaeta</taxon>
        <taxon>Sedentaria</taxon>
        <taxon>Canalipalpata</taxon>
        <taxon>Sabellida</taxon>
        <taxon>Oweniida</taxon>
        <taxon>Oweniidae</taxon>
        <taxon>Owenia</taxon>
    </lineage>
</organism>
<reference evidence="2" key="1">
    <citation type="submission" date="2022-03" db="EMBL/GenBank/DDBJ databases">
        <authorList>
            <person name="Martin C."/>
        </authorList>
    </citation>
    <scope>NUCLEOTIDE SEQUENCE</scope>
</reference>
<proteinExistence type="predicted"/>
<feature type="transmembrane region" description="Helical" evidence="1">
    <location>
        <begin position="20"/>
        <end position="40"/>
    </location>
</feature>
<dbReference type="EMBL" id="CAIIXF020000007">
    <property type="protein sequence ID" value="CAH1790226.1"/>
    <property type="molecule type" value="Genomic_DNA"/>
</dbReference>
<keyword evidence="1" id="KW-0472">Membrane</keyword>
<feature type="transmembrane region" description="Helical" evidence="1">
    <location>
        <begin position="86"/>
        <end position="106"/>
    </location>
</feature>
<dbReference type="Proteomes" id="UP000749559">
    <property type="component" value="Unassembled WGS sequence"/>
</dbReference>
<accession>A0A8S4P7J1</accession>
<evidence type="ECO:0000313" key="3">
    <source>
        <dbReference type="Proteomes" id="UP000749559"/>
    </source>
</evidence>
<protein>
    <submittedName>
        <fullName evidence="2">Uncharacterized protein</fullName>
    </submittedName>
</protein>
<name>A0A8S4P7J1_OWEFU</name>
<sequence length="202" mass="22127">MLCSAYSLLLSILLTQDSALLTLYSHLLCSAYSLLLSVLLTQDSALLTLYSYLLCSAYSLLLSILLTQDSALLTLDYSSSARVTLLYSSPLYCALSSVLVTQDYSSSARVTLLYSRPRFFTPRSHRLLLAYSLVVLPRVTSTLSSLVDTVRPMSKRDLVVCHLLRFYSRYSSLLLATAIYSSGPGYSPNSLITLSLLSGSSA</sequence>
<gene>
    <name evidence="2" type="ORF">OFUS_LOCUS15464</name>
</gene>
<evidence type="ECO:0000256" key="1">
    <source>
        <dbReference type="SAM" id="Phobius"/>
    </source>
</evidence>
<keyword evidence="3" id="KW-1185">Reference proteome</keyword>
<comment type="caution">
    <text evidence="2">The sequence shown here is derived from an EMBL/GenBank/DDBJ whole genome shotgun (WGS) entry which is preliminary data.</text>
</comment>
<evidence type="ECO:0000313" key="2">
    <source>
        <dbReference type="EMBL" id="CAH1790226.1"/>
    </source>
</evidence>
<feature type="transmembrane region" description="Helical" evidence="1">
    <location>
        <begin position="47"/>
        <end position="66"/>
    </location>
</feature>
<dbReference type="AlphaFoldDB" id="A0A8S4P7J1"/>
<keyword evidence="1" id="KW-1133">Transmembrane helix</keyword>